<accession>A0ABS8XI91</accession>
<feature type="region of interest" description="Disordered" evidence="1">
    <location>
        <begin position="1"/>
        <end position="30"/>
    </location>
</feature>
<reference evidence="2 3" key="1">
    <citation type="submission" date="2021-12" db="EMBL/GenBank/DDBJ databases">
        <title>Genome seq of p7.</title>
        <authorList>
            <person name="Seo T."/>
        </authorList>
    </citation>
    <scope>NUCLEOTIDE SEQUENCE [LARGE SCALE GENOMIC DNA]</scope>
    <source>
        <strain evidence="2 3">P7</strain>
    </source>
</reference>
<evidence type="ECO:0000313" key="2">
    <source>
        <dbReference type="EMBL" id="MCE4538273.1"/>
    </source>
</evidence>
<evidence type="ECO:0000256" key="1">
    <source>
        <dbReference type="SAM" id="MobiDB-lite"/>
    </source>
</evidence>
<feature type="compositionally biased region" description="Polar residues" evidence="1">
    <location>
        <begin position="15"/>
        <end position="26"/>
    </location>
</feature>
<dbReference type="EMBL" id="JAJTWT010000005">
    <property type="protein sequence ID" value="MCE4538273.1"/>
    <property type="molecule type" value="Genomic_DNA"/>
</dbReference>
<dbReference type="Proteomes" id="UP001201463">
    <property type="component" value="Unassembled WGS sequence"/>
</dbReference>
<sequence>MDEKFGSADIDLFTQPGSQAEHSTPPSKVDAALPTKRAKLHARRFPHLTSAWRAGLSLKAGGPGGHLLTSRDGTLAIAIRPTPVGLWVERRHCPLSGPRTAHTLIFESPATFDKWCAAEPLRFDDPILYDALRREGHEAFGEPG</sequence>
<comment type="caution">
    <text evidence="2">The sequence shown here is derived from an EMBL/GenBank/DDBJ whole genome shotgun (WGS) entry which is preliminary data.</text>
</comment>
<dbReference type="RefSeq" id="WP_233392715.1">
    <property type="nucleotide sequence ID" value="NZ_JAJTWT010000005.1"/>
</dbReference>
<proteinExistence type="predicted"/>
<gene>
    <name evidence="2" type="ORF">LXT12_13530</name>
</gene>
<protein>
    <submittedName>
        <fullName evidence="2">Uncharacterized protein</fullName>
    </submittedName>
</protein>
<organism evidence="2 3">
    <name type="scientific">Pelomonas caseinilytica</name>
    <dbReference type="NCBI Taxonomy" id="2906763"/>
    <lineage>
        <taxon>Bacteria</taxon>
        <taxon>Pseudomonadati</taxon>
        <taxon>Pseudomonadota</taxon>
        <taxon>Betaproteobacteria</taxon>
        <taxon>Burkholderiales</taxon>
        <taxon>Sphaerotilaceae</taxon>
        <taxon>Roseateles</taxon>
    </lineage>
</organism>
<name>A0ABS8XI91_9BURK</name>
<keyword evidence="3" id="KW-1185">Reference proteome</keyword>
<evidence type="ECO:0000313" key="3">
    <source>
        <dbReference type="Proteomes" id="UP001201463"/>
    </source>
</evidence>